<feature type="region of interest" description="Disordered" evidence="18">
    <location>
        <begin position="232"/>
        <end position="274"/>
    </location>
</feature>
<dbReference type="FunFam" id="1.25.10.10:FF:000001">
    <property type="entry name" value="CLIP-associating protein 1 isoform 2"/>
    <property type="match status" value="1"/>
</dbReference>
<dbReference type="InterPro" id="IPR034085">
    <property type="entry name" value="TOG"/>
</dbReference>
<dbReference type="GO" id="GO:0045180">
    <property type="term" value="C:basal cortex"/>
    <property type="evidence" value="ECO:0007669"/>
    <property type="project" value="TreeGrafter"/>
</dbReference>
<evidence type="ECO:0000256" key="3">
    <source>
        <dbReference type="ARBA" id="ARBA00004601"/>
    </source>
</evidence>
<dbReference type="PANTHER" id="PTHR21567:SF28">
    <property type="entry name" value="CLIP-ASSOCIATING PROTEIN 1"/>
    <property type="match status" value="1"/>
</dbReference>
<keyword evidence="15" id="KW-0131">Cell cycle</keyword>
<dbReference type="GO" id="GO:1902903">
    <property type="term" value="P:regulation of supramolecular fiber organization"/>
    <property type="evidence" value="ECO:0007669"/>
    <property type="project" value="UniProtKB-ARBA"/>
</dbReference>
<dbReference type="Pfam" id="PF21040">
    <property type="entry name" value="CEP104-like_TOG"/>
    <property type="match status" value="1"/>
</dbReference>
<evidence type="ECO:0000256" key="18">
    <source>
        <dbReference type="SAM" id="MobiDB-lite"/>
    </source>
</evidence>
<feature type="compositionally biased region" description="Low complexity" evidence="18">
    <location>
        <begin position="591"/>
        <end position="604"/>
    </location>
</feature>
<dbReference type="InterPro" id="IPR021133">
    <property type="entry name" value="HEAT_type_2"/>
</dbReference>
<dbReference type="Proteomes" id="UP000265100">
    <property type="component" value="Chromosome 16"/>
</dbReference>
<feature type="repeat" description="HEAT" evidence="17">
    <location>
        <begin position="169"/>
        <end position="207"/>
    </location>
</feature>
<evidence type="ECO:0000256" key="7">
    <source>
        <dbReference type="ARBA" id="ARBA00022490"/>
    </source>
</evidence>
<feature type="compositionally biased region" description="Low complexity" evidence="18">
    <location>
        <begin position="642"/>
        <end position="663"/>
    </location>
</feature>
<dbReference type="FunFam" id="1.25.10.10:FF:000006">
    <property type="entry name" value="CLIP-associating protein 1 isoform 2"/>
    <property type="match status" value="1"/>
</dbReference>
<evidence type="ECO:0000259" key="19">
    <source>
        <dbReference type="SMART" id="SM01349"/>
    </source>
</evidence>
<evidence type="ECO:0000313" key="20">
    <source>
        <dbReference type="Ensembl" id="ENSACLP00000047528.1"/>
    </source>
</evidence>
<feature type="domain" description="TOG" evidence="19">
    <location>
        <begin position="1269"/>
        <end position="1505"/>
    </location>
</feature>
<evidence type="ECO:0000256" key="17">
    <source>
        <dbReference type="PROSITE-ProRule" id="PRU00103"/>
    </source>
</evidence>
<feature type="compositionally biased region" description="Pro residues" evidence="18">
    <location>
        <begin position="1112"/>
        <end position="1122"/>
    </location>
</feature>
<reference evidence="21" key="2">
    <citation type="submission" date="2023-03" db="EMBL/GenBank/DDBJ databases">
        <authorList>
            <consortium name="Wellcome Sanger Institute Data Sharing"/>
        </authorList>
    </citation>
    <scope>NUCLEOTIDE SEQUENCE [LARGE SCALE GENOMIC DNA]</scope>
</reference>
<feature type="domain" description="TOG" evidence="19">
    <location>
        <begin position="1"/>
        <end position="217"/>
    </location>
</feature>
<feature type="region of interest" description="Disordered" evidence="18">
    <location>
        <begin position="525"/>
        <end position="736"/>
    </location>
</feature>
<organism evidence="20 21">
    <name type="scientific">Astatotilapia calliptera</name>
    <name type="common">Eastern happy</name>
    <name type="synonym">Chromis callipterus</name>
    <dbReference type="NCBI Taxonomy" id="8154"/>
    <lineage>
        <taxon>Eukaryota</taxon>
        <taxon>Metazoa</taxon>
        <taxon>Chordata</taxon>
        <taxon>Craniata</taxon>
        <taxon>Vertebrata</taxon>
        <taxon>Euteleostomi</taxon>
        <taxon>Actinopterygii</taxon>
        <taxon>Neopterygii</taxon>
        <taxon>Teleostei</taxon>
        <taxon>Neoteleostei</taxon>
        <taxon>Acanthomorphata</taxon>
        <taxon>Ovalentaria</taxon>
        <taxon>Cichlomorphae</taxon>
        <taxon>Cichliformes</taxon>
        <taxon>Cichlidae</taxon>
        <taxon>African cichlids</taxon>
        <taxon>Pseudocrenilabrinae</taxon>
        <taxon>Haplochromini</taxon>
        <taxon>Astatotilapia</taxon>
    </lineage>
</organism>
<evidence type="ECO:0000256" key="6">
    <source>
        <dbReference type="ARBA" id="ARBA00022454"/>
    </source>
</evidence>
<dbReference type="PANTHER" id="PTHR21567">
    <property type="entry name" value="CLASP"/>
    <property type="match status" value="1"/>
</dbReference>
<dbReference type="GO" id="GO:0008017">
    <property type="term" value="F:microtubule binding"/>
    <property type="evidence" value="ECO:0007669"/>
    <property type="project" value="TreeGrafter"/>
</dbReference>
<comment type="subcellular location">
    <subcellularLocation>
        <location evidence="4">Chromosome</location>
        <location evidence="4">Centromere</location>
        <location evidence="4">Kinetochore</location>
    </subcellularLocation>
    <subcellularLocation>
        <location evidence="2">Cytoplasm</location>
        <location evidence="2">Cytoskeleton</location>
        <location evidence="2">Microtubule organizing center</location>
        <location evidence="2">Centrosome</location>
    </subcellularLocation>
    <subcellularLocation>
        <location evidence="1">Cytoplasm</location>
        <location evidence="1">Cytoskeleton</location>
        <location evidence="1">Spindle</location>
    </subcellularLocation>
    <subcellularLocation>
        <location evidence="3">Golgi apparatus</location>
        <location evidence="3">trans-Golgi network</location>
    </subcellularLocation>
</comment>
<evidence type="ECO:0000256" key="14">
    <source>
        <dbReference type="ARBA" id="ARBA00023212"/>
    </source>
</evidence>
<keyword evidence="9" id="KW-0493">Microtubule</keyword>
<evidence type="ECO:0000256" key="4">
    <source>
        <dbReference type="ARBA" id="ARBA00004629"/>
    </source>
</evidence>
<dbReference type="InterPro" id="IPR016024">
    <property type="entry name" value="ARM-type_fold"/>
</dbReference>
<evidence type="ECO:0000256" key="11">
    <source>
        <dbReference type="ARBA" id="ARBA00022776"/>
    </source>
</evidence>
<name>A0AAX7ST42_ASTCA</name>
<dbReference type="InterPro" id="IPR024395">
    <property type="entry name" value="CLASP_N_dom"/>
</dbReference>
<feature type="compositionally biased region" description="Polar residues" evidence="18">
    <location>
        <begin position="556"/>
        <end position="570"/>
    </location>
</feature>
<feature type="domain" description="TOG" evidence="19">
    <location>
        <begin position="298"/>
        <end position="530"/>
    </location>
</feature>
<evidence type="ECO:0000256" key="5">
    <source>
        <dbReference type="ARBA" id="ARBA00009549"/>
    </source>
</evidence>
<feature type="compositionally biased region" description="Polar residues" evidence="18">
    <location>
        <begin position="1053"/>
        <end position="1069"/>
    </location>
</feature>
<keyword evidence="14" id="KW-0206">Cytoskeleton</keyword>
<dbReference type="SMART" id="SM01349">
    <property type="entry name" value="TOG"/>
    <property type="match status" value="4"/>
</dbReference>
<feature type="domain" description="TOG" evidence="19">
    <location>
        <begin position="821"/>
        <end position="1058"/>
    </location>
</feature>
<keyword evidence="12" id="KW-0995">Kinetochore</keyword>
<keyword evidence="6" id="KW-0158">Chromosome</keyword>
<dbReference type="GO" id="GO:0072686">
    <property type="term" value="C:mitotic spindle"/>
    <property type="evidence" value="ECO:0007669"/>
    <property type="project" value="TreeGrafter"/>
</dbReference>
<keyword evidence="21" id="KW-1185">Reference proteome</keyword>
<dbReference type="GO" id="GO:0043515">
    <property type="term" value="F:kinetochore binding"/>
    <property type="evidence" value="ECO:0007669"/>
    <property type="project" value="TreeGrafter"/>
</dbReference>
<keyword evidence="7" id="KW-0963">Cytoplasm</keyword>
<dbReference type="GO" id="GO:0005794">
    <property type="term" value="C:Golgi apparatus"/>
    <property type="evidence" value="ECO:0007669"/>
    <property type="project" value="UniProtKB-SubCell"/>
</dbReference>
<evidence type="ECO:0000256" key="2">
    <source>
        <dbReference type="ARBA" id="ARBA00004300"/>
    </source>
</evidence>
<keyword evidence="13" id="KW-0333">Golgi apparatus</keyword>
<evidence type="ECO:0000256" key="10">
    <source>
        <dbReference type="ARBA" id="ARBA00022737"/>
    </source>
</evidence>
<feature type="compositionally biased region" description="Polar residues" evidence="18">
    <location>
        <begin position="689"/>
        <end position="698"/>
    </location>
</feature>
<dbReference type="GO" id="GO:0031110">
    <property type="term" value="P:regulation of microtubule polymerization or depolymerization"/>
    <property type="evidence" value="ECO:0007669"/>
    <property type="project" value="UniProtKB-ARBA"/>
</dbReference>
<dbReference type="GO" id="GO:0051301">
    <property type="term" value="P:cell division"/>
    <property type="evidence" value="ECO:0007669"/>
    <property type="project" value="UniProtKB-KW"/>
</dbReference>
<dbReference type="GO" id="GO:0040001">
    <property type="term" value="P:establishment of mitotic spindle localization"/>
    <property type="evidence" value="ECO:0007669"/>
    <property type="project" value="TreeGrafter"/>
</dbReference>
<feature type="region of interest" description="Disordered" evidence="18">
    <location>
        <begin position="1053"/>
        <end position="1127"/>
    </location>
</feature>
<keyword evidence="10" id="KW-0677">Repeat</keyword>
<evidence type="ECO:0000256" key="8">
    <source>
        <dbReference type="ARBA" id="ARBA00022618"/>
    </source>
</evidence>
<protein>
    <recommendedName>
        <fullName evidence="19">TOG domain-containing protein</fullName>
    </recommendedName>
</protein>
<dbReference type="Pfam" id="PF21041">
    <property type="entry name" value="XMAP215_CLASP_TOG"/>
    <property type="match status" value="1"/>
</dbReference>
<accession>A0AAX7ST42</accession>
<dbReference type="GO" id="GO:0090307">
    <property type="term" value="P:mitotic spindle assembly"/>
    <property type="evidence" value="ECO:0007669"/>
    <property type="project" value="TreeGrafter"/>
</dbReference>
<feature type="compositionally biased region" description="Low complexity" evidence="18">
    <location>
        <begin position="1079"/>
        <end position="1088"/>
    </location>
</feature>
<sequence>MMEPSMENCLALVLQKDMGRRLQVGQEIIDYILDKEKSHDLEQDQTALDKMVDGIASSWVNSSNFKVALLGLDLLSALVTRLQERFRAQVGTVLPSLIDRLGDAKDQVRETDQTLLLKIMEQTANPQYVWDRMLGGFKHKNNRTREGVCLCLIATLNTYGAQGLTLNKIVPHICNLLGDPTSQVRDGAMSSLVEIYRHVGERVRLDLSKKVTYTLSHFFFFFFADKNFEDEDSVDGGRSSSSSSKAPPSGRRTVVSSVRRPSSATTPKPTAAAGAVDEEDFIKAFEDVPSVQIYSNRELEDQLTKIREVLSDDKHDWEHRVVALKKVRSLMLAGATDYEGFPQQLRLLEASFKLSAKDLRSQVVREACITLGYLSSILGNKFDHAAESVMPTLLNLVPNSAKVMATSGMAVIRLILRHTHYPRLIPIITSNCTSKSVAVRRRCYEFLDLMLQEWHTNTLERHVAVLTETIKKGIHDADSEARSIARKCYWGFHGHYSREAEHLFQALEATYQKALQSHLKSSDSIVSLPQSDRSSSSSQESLNRPLSVKSVIGGSMTRSKVPSTPGSLQRSRSDIDVNAASSAKSRLSTVPASSPFSSAAALPPGSYASLGRVRTRRQSSGSVGGASSSSVVDSRGRSRAKVVSQSQPGSRSSSPGKLLSHSSYGRIPRATASASTTPADKRSRIPRSQGCSRETSPSRLGLARSRIPRPSMSQGCSRDTSRESSRDTSPARGFTPLDRYGLVHQARISASVNAMRVLNTGTEVEAAVADALLLGDSRNKRKTLRRRYESPGMYSDDDANSDASSACSERSYGSRNGGIPHYLRQTEDVAEVLNHCASSNWSERKEGLLGLQNLLKSQRILSRVELKRLCEIFTRMFADPHSKVFSMFLETLVDFVTVHREDLQDWLFVLLTQLLKKMGADLLGSVQAKVQKALDVTRESFPFDQQFNILMRFIVDQTQTPNLKVKVAILKYIESLARQMDPTDFVNSSETRLAVSRIITWTTEPKSSDVRKAAQVVLIALFELNTPEFTMLLGALPKTFQDGATKLLHNHLKNTSNTSSNVGSPSNTIGRMPARHTPSRTSPLTSPTNCSHGGLSPSRLWGWGVDGLSKHPPAPPPPPPTPHSTSAAPTIRVLRRAYSPSMMEYDTENMNSDEIYSSLRGVTEAIQSFSYRSQEDLNEPIRREAKRDDAVRREGVASSPGSDARLGLDVVEGGRTALDNKTSLLNTPSPRSFSGPRTREFAPYGYGETICTYDKSALKEAVFDDDVEQFRDSVGQDHSDLVADLLKELSNHNERSEERKGALVELLKITREDSRAVWDEHFKTILLLLLETLGDKDHTIRALALRVLKEILRNQPARFKNYAELTIMKTLEAHKDSHKEVVRAAEEAAATLAGSIHPEQCIKVLCPIVQTADYPINLAAIKMQTKVIERIAKESLLQLLPDIIPGLLQGYDNTESSVRKASVFCLVAIYSVIGEELKPHLAQLTGSKMKLLNLYIKRAQTTNSNSSSSSDVSSHS</sequence>
<dbReference type="Gene3D" id="1.25.10.10">
    <property type="entry name" value="Leucine-rich Repeat Variant"/>
    <property type="match status" value="4"/>
</dbReference>
<dbReference type="Pfam" id="PF23271">
    <property type="entry name" value="HEAT_GCN1"/>
    <property type="match status" value="1"/>
</dbReference>
<reference evidence="20" key="3">
    <citation type="submission" date="2025-08" db="UniProtKB">
        <authorList>
            <consortium name="Ensembl"/>
        </authorList>
    </citation>
    <scope>IDENTIFICATION</scope>
</reference>
<evidence type="ECO:0000256" key="12">
    <source>
        <dbReference type="ARBA" id="ARBA00022838"/>
    </source>
</evidence>
<dbReference type="GO" id="GO:0005876">
    <property type="term" value="C:spindle microtubule"/>
    <property type="evidence" value="ECO:0007669"/>
    <property type="project" value="TreeGrafter"/>
</dbReference>
<keyword evidence="8" id="KW-0132">Cell division</keyword>
<dbReference type="InterPro" id="IPR048491">
    <property type="entry name" value="XMAP215_CLASP_TOG"/>
</dbReference>
<evidence type="ECO:0000313" key="21">
    <source>
        <dbReference type="Proteomes" id="UP000265100"/>
    </source>
</evidence>
<comment type="similarity">
    <text evidence="5">Belongs to the CLASP family.</text>
</comment>
<dbReference type="PROSITE" id="PS50077">
    <property type="entry name" value="HEAT_REPEAT"/>
    <property type="match status" value="1"/>
</dbReference>
<feature type="compositionally biased region" description="Low complexity" evidence="18">
    <location>
        <begin position="527"/>
        <end position="547"/>
    </location>
</feature>
<dbReference type="GeneTree" id="ENSGT00940000154817"/>
<feature type="compositionally biased region" description="Low complexity" evidence="18">
    <location>
        <begin position="239"/>
        <end position="274"/>
    </location>
</feature>
<evidence type="ECO:0000256" key="1">
    <source>
        <dbReference type="ARBA" id="ARBA00004186"/>
    </source>
</evidence>
<feature type="region of interest" description="Disordered" evidence="18">
    <location>
        <begin position="784"/>
        <end position="813"/>
    </location>
</feature>
<feature type="compositionally biased region" description="Polar residues" evidence="18">
    <location>
        <begin position="579"/>
        <end position="590"/>
    </location>
</feature>
<dbReference type="GO" id="GO:0000776">
    <property type="term" value="C:kinetochore"/>
    <property type="evidence" value="ECO:0007669"/>
    <property type="project" value="UniProtKB-KW"/>
</dbReference>
<dbReference type="FunFam" id="1.25.10.10:FF:000005">
    <property type="entry name" value="CLIP-associating protein 1 isoform 2"/>
    <property type="match status" value="1"/>
</dbReference>
<feature type="compositionally biased region" description="Low complexity" evidence="18">
    <location>
        <begin position="618"/>
        <end position="633"/>
    </location>
</feature>
<evidence type="ECO:0000256" key="9">
    <source>
        <dbReference type="ARBA" id="ARBA00022701"/>
    </source>
</evidence>
<dbReference type="Pfam" id="PF12348">
    <property type="entry name" value="CLASP_N"/>
    <property type="match status" value="1"/>
</dbReference>
<dbReference type="GO" id="GO:0005881">
    <property type="term" value="C:cytoplasmic microtubule"/>
    <property type="evidence" value="ECO:0007669"/>
    <property type="project" value="TreeGrafter"/>
</dbReference>
<reference evidence="20" key="4">
    <citation type="submission" date="2025-09" db="UniProtKB">
        <authorList>
            <consortium name="Ensembl"/>
        </authorList>
    </citation>
    <scope>IDENTIFICATION</scope>
</reference>
<dbReference type="InterPro" id="IPR057546">
    <property type="entry name" value="HEAT_GCN1"/>
</dbReference>
<evidence type="ECO:0000256" key="13">
    <source>
        <dbReference type="ARBA" id="ARBA00023034"/>
    </source>
</evidence>
<proteinExistence type="inferred from homology"/>
<keyword evidence="16" id="KW-0137">Centromere</keyword>
<dbReference type="Ensembl" id="ENSACLT00000051547.1">
    <property type="protein sequence ID" value="ENSACLP00000047528.1"/>
    <property type="gene ID" value="ENSACLG00000022095.2"/>
</dbReference>
<reference evidence="20 21" key="1">
    <citation type="submission" date="2018-05" db="EMBL/GenBank/DDBJ databases">
        <authorList>
            <person name="Datahose"/>
        </authorList>
    </citation>
    <scope>NUCLEOTIDE SEQUENCE</scope>
</reference>
<keyword evidence="11" id="KW-0498">Mitosis</keyword>
<dbReference type="SUPFAM" id="SSF48371">
    <property type="entry name" value="ARM repeat"/>
    <property type="match status" value="2"/>
</dbReference>
<dbReference type="InterPro" id="IPR011989">
    <property type="entry name" value="ARM-like"/>
</dbReference>
<evidence type="ECO:0000256" key="16">
    <source>
        <dbReference type="ARBA" id="ARBA00023328"/>
    </source>
</evidence>
<dbReference type="GO" id="GO:0005813">
    <property type="term" value="C:centrosome"/>
    <property type="evidence" value="ECO:0007669"/>
    <property type="project" value="UniProtKB-SubCell"/>
</dbReference>
<evidence type="ECO:0000256" key="15">
    <source>
        <dbReference type="ARBA" id="ARBA00023306"/>
    </source>
</evidence>